<dbReference type="InterPro" id="IPR014753">
    <property type="entry name" value="Arrestin_N"/>
</dbReference>
<dbReference type="GO" id="GO:0001664">
    <property type="term" value="F:G protein-coupled receptor binding"/>
    <property type="evidence" value="ECO:0007669"/>
    <property type="project" value="TreeGrafter"/>
</dbReference>
<dbReference type="PANTHER" id="PTHR11792:SF18">
    <property type="entry name" value="FI20035P1"/>
    <property type="match status" value="1"/>
</dbReference>
<feature type="domain" description="Arrestin C-terminal-like" evidence="3">
    <location>
        <begin position="130"/>
        <end position="194"/>
    </location>
</feature>
<dbReference type="GO" id="GO:0002031">
    <property type="term" value="P:G protein-coupled receptor internalization"/>
    <property type="evidence" value="ECO:0007669"/>
    <property type="project" value="TreeGrafter"/>
</dbReference>
<organism evidence="5 6">
    <name type="scientific">Nesidiocoris tenuis</name>
    <dbReference type="NCBI Taxonomy" id="355587"/>
    <lineage>
        <taxon>Eukaryota</taxon>
        <taxon>Metazoa</taxon>
        <taxon>Ecdysozoa</taxon>
        <taxon>Arthropoda</taxon>
        <taxon>Hexapoda</taxon>
        <taxon>Insecta</taxon>
        <taxon>Pterygota</taxon>
        <taxon>Neoptera</taxon>
        <taxon>Paraneoptera</taxon>
        <taxon>Hemiptera</taxon>
        <taxon>Heteroptera</taxon>
        <taxon>Panheteroptera</taxon>
        <taxon>Cimicomorpha</taxon>
        <taxon>Miridae</taxon>
        <taxon>Dicyphina</taxon>
        <taxon>Nesidiocoris</taxon>
    </lineage>
</organism>
<dbReference type="InterPro" id="IPR014756">
    <property type="entry name" value="Ig_E-set"/>
</dbReference>
<dbReference type="InterPro" id="IPR011022">
    <property type="entry name" value="Arrestin_C-like"/>
</dbReference>
<dbReference type="EMBL" id="CADCXU010018865">
    <property type="protein sequence ID" value="CAB0007194.1"/>
    <property type="molecule type" value="Genomic_DNA"/>
</dbReference>
<dbReference type="Gene3D" id="2.60.40.840">
    <property type="match status" value="1"/>
</dbReference>
<dbReference type="Proteomes" id="UP000479000">
    <property type="component" value="Unassembled WGS sequence"/>
</dbReference>
<dbReference type="GO" id="GO:0005737">
    <property type="term" value="C:cytoplasm"/>
    <property type="evidence" value="ECO:0007669"/>
    <property type="project" value="TreeGrafter"/>
</dbReference>
<evidence type="ECO:0000313" key="6">
    <source>
        <dbReference type="Proteomes" id="UP000479000"/>
    </source>
</evidence>
<dbReference type="SMART" id="SM01017">
    <property type="entry name" value="Arrestin_C"/>
    <property type="match status" value="1"/>
</dbReference>
<sequence>MGLKFCNEAIMCGQQLWPPHERLPQLPNTPLQDALIKRLGPHAHPFSMEVSHLAPPSVQLVPAKEYNGAPIGTSYDVRAYAAERSDEKLHRRGTVRMGIRVVQMNESIKYPGPDEVPPPTARVEKPFLLSDGKMELEGSLDKGVYCHGDPVHCNVKLHNLSNKSVRRIKVKAIMGPMGGEVSIKLPFTLMHSPTQPDPTTEEATTATVTAPIMTGNDVDSPSTGGRDSAAEDQPKTDQLHSHQHLQQKAHQTS</sequence>
<accession>A0A6H5GSE8</accession>
<dbReference type="InterPro" id="IPR000698">
    <property type="entry name" value="Arrestin"/>
</dbReference>
<feature type="compositionally biased region" description="Low complexity" evidence="2">
    <location>
        <begin position="193"/>
        <end position="211"/>
    </location>
</feature>
<evidence type="ECO:0000256" key="2">
    <source>
        <dbReference type="SAM" id="MobiDB-lite"/>
    </source>
</evidence>
<reference evidence="5 6" key="1">
    <citation type="submission" date="2020-02" db="EMBL/GenBank/DDBJ databases">
        <authorList>
            <person name="Ferguson B K."/>
        </authorList>
    </citation>
    <scope>NUCLEOTIDE SEQUENCE [LARGE SCALE GENOMIC DNA]</scope>
</reference>
<gene>
    <name evidence="4" type="ORF">NTEN_LOCUS12530</name>
    <name evidence="5" type="ORF">NTEN_LOCUS12531</name>
</gene>
<evidence type="ECO:0000313" key="5">
    <source>
        <dbReference type="EMBL" id="CAB0007195.1"/>
    </source>
</evidence>
<dbReference type="GO" id="GO:0007165">
    <property type="term" value="P:signal transduction"/>
    <property type="evidence" value="ECO:0007669"/>
    <property type="project" value="InterPro"/>
</dbReference>
<keyword evidence="6" id="KW-1185">Reference proteome</keyword>
<dbReference type="SUPFAM" id="SSF81296">
    <property type="entry name" value="E set domains"/>
    <property type="match status" value="2"/>
</dbReference>
<evidence type="ECO:0000259" key="3">
    <source>
        <dbReference type="SMART" id="SM01017"/>
    </source>
</evidence>
<evidence type="ECO:0000256" key="1">
    <source>
        <dbReference type="ARBA" id="ARBA00005298"/>
    </source>
</evidence>
<dbReference type="InterPro" id="IPR014752">
    <property type="entry name" value="Arrestin-like_C"/>
</dbReference>
<name>A0A6H5GSE8_9HEMI</name>
<dbReference type="Gene3D" id="2.60.40.640">
    <property type="match status" value="2"/>
</dbReference>
<protein>
    <recommendedName>
        <fullName evidence="3">Arrestin C-terminal-like domain-containing protein</fullName>
    </recommendedName>
</protein>
<dbReference type="AlphaFoldDB" id="A0A6H5GSE8"/>
<proteinExistence type="inferred from homology"/>
<evidence type="ECO:0000313" key="4">
    <source>
        <dbReference type="EMBL" id="CAB0007194.1"/>
    </source>
</evidence>
<comment type="similarity">
    <text evidence="1">Belongs to the arrestin family.</text>
</comment>
<feature type="compositionally biased region" description="Basic and acidic residues" evidence="2">
    <location>
        <begin position="228"/>
        <end position="240"/>
    </location>
</feature>
<dbReference type="OrthoDB" id="6500995at2759"/>
<dbReference type="EMBL" id="CADCXU010018866">
    <property type="protein sequence ID" value="CAB0007195.1"/>
    <property type="molecule type" value="Genomic_DNA"/>
</dbReference>
<dbReference type="PANTHER" id="PTHR11792">
    <property type="entry name" value="ARRESTIN"/>
    <property type="match status" value="1"/>
</dbReference>
<feature type="region of interest" description="Disordered" evidence="2">
    <location>
        <begin position="191"/>
        <end position="253"/>
    </location>
</feature>